<gene>
    <name evidence="2" type="ORF">L210DRAFT_982584</name>
</gene>
<reference evidence="2" key="1">
    <citation type="submission" date="2019-10" db="EMBL/GenBank/DDBJ databases">
        <authorList>
            <consortium name="DOE Joint Genome Institute"/>
            <person name="Kuo A."/>
            <person name="Miyauchi S."/>
            <person name="Kiss E."/>
            <person name="Drula E."/>
            <person name="Kohler A."/>
            <person name="Sanchez-Garcia M."/>
            <person name="Andreopoulos B."/>
            <person name="Barry K.W."/>
            <person name="Bonito G."/>
            <person name="Buee M."/>
            <person name="Carver A."/>
            <person name="Chen C."/>
            <person name="Cichocki N."/>
            <person name="Clum A."/>
            <person name="Culley D."/>
            <person name="Crous P.W."/>
            <person name="Fauchery L."/>
            <person name="Girlanda M."/>
            <person name="Hayes R."/>
            <person name="Keri Z."/>
            <person name="LaButti K."/>
            <person name="Lipzen A."/>
            <person name="Lombard V."/>
            <person name="Magnuson J."/>
            <person name="Maillard F."/>
            <person name="Morin E."/>
            <person name="Murat C."/>
            <person name="Nolan M."/>
            <person name="Ohm R."/>
            <person name="Pangilinan J."/>
            <person name="Pereira M."/>
            <person name="Perotto S."/>
            <person name="Peter M."/>
            <person name="Riley R."/>
            <person name="Sitrit Y."/>
            <person name="Stielow B."/>
            <person name="Szollosi G."/>
            <person name="Zifcakova L."/>
            <person name="Stursova M."/>
            <person name="Spatafora J.W."/>
            <person name="Tedersoo L."/>
            <person name="Vaario L.-M."/>
            <person name="Yamada A."/>
            <person name="Yan M."/>
            <person name="Wang P."/>
            <person name="Xu J."/>
            <person name="Bruns T."/>
            <person name="Baldrian P."/>
            <person name="Vilgalys R."/>
            <person name="Henrissat B."/>
            <person name="Grigoriev I.V."/>
            <person name="Hibbett D."/>
            <person name="Nagy L.G."/>
            <person name="Martin F.M."/>
        </authorList>
    </citation>
    <scope>NUCLEOTIDE SEQUENCE</scope>
    <source>
        <strain evidence="2">BED1</strain>
    </source>
</reference>
<accession>A0AAD4BKE2</accession>
<proteinExistence type="predicted"/>
<evidence type="ECO:0000313" key="3">
    <source>
        <dbReference type="Proteomes" id="UP001194468"/>
    </source>
</evidence>
<organism evidence="2 3">
    <name type="scientific">Boletus edulis BED1</name>
    <dbReference type="NCBI Taxonomy" id="1328754"/>
    <lineage>
        <taxon>Eukaryota</taxon>
        <taxon>Fungi</taxon>
        <taxon>Dikarya</taxon>
        <taxon>Basidiomycota</taxon>
        <taxon>Agaricomycotina</taxon>
        <taxon>Agaricomycetes</taxon>
        <taxon>Agaricomycetidae</taxon>
        <taxon>Boletales</taxon>
        <taxon>Boletineae</taxon>
        <taxon>Boletaceae</taxon>
        <taxon>Boletoideae</taxon>
        <taxon>Boletus</taxon>
    </lineage>
</organism>
<feature type="compositionally biased region" description="Pro residues" evidence="1">
    <location>
        <begin position="9"/>
        <end position="27"/>
    </location>
</feature>
<name>A0AAD4BKE2_BOLED</name>
<dbReference type="Proteomes" id="UP001194468">
    <property type="component" value="Unassembled WGS sequence"/>
</dbReference>
<dbReference type="AlphaFoldDB" id="A0AAD4BKE2"/>
<dbReference type="EMBL" id="WHUW01000036">
    <property type="protein sequence ID" value="KAF8433093.1"/>
    <property type="molecule type" value="Genomic_DNA"/>
</dbReference>
<evidence type="ECO:0000256" key="1">
    <source>
        <dbReference type="SAM" id="MobiDB-lite"/>
    </source>
</evidence>
<keyword evidence="3" id="KW-1185">Reference proteome</keyword>
<evidence type="ECO:0000313" key="2">
    <source>
        <dbReference type="EMBL" id="KAF8433093.1"/>
    </source>
</evidence>
<feature type="region of interest" description="Disordered" evidence="1">
    <location>
        <begin position="1"/>
        <end position="27"/>
    </location>
</feature>
<protein>
    <submittedName>
        <fullName evidence="2">Uncharacterized protein</fullName>
    </submittedName>
</protein>
<sequence length="242" mass="26139">MSSATSLHIPPPGPGPPRLAPIQAGPPLPPLSPSLMGKIAFKLFNGSATSFTPLKPTCRDLQSCPTLVRWRRASSYNCTRTTCWSTFVASLHALVHHPCLPPLPGKSLNPPFQNPENLLGLAALVQGMQTEIDQLKSKVQALTLSLVASPPSLPITSRVVPPLSTISNPPSPTSSVSTALSRTAHPGHLWLQCILDHKDLSPYLHHVDSEMMPQYHHAVPDDVPSILMVHSSNQERPSSLWV</sequence>
<comment type="caution">
    <text evidence="2">The sequence shown here is derived from an EMBL/GenBank/DDBJ whole genome shotgun (WGS) entry which is preliminary data.</text>
</comment>
<reference evidence="2" key="2">
    <citation type="journal article" date="2020" name="Nat. Commun.">
        <title>Large-scale genome sequencing of mycorrhizal fungi provides insights into the early evolution of symbiotic traits.</title>
        <authorList>
            <person name="Miyauchi S."/>
            <person name="Kiss E."/>
            <person name="Kuo A."/>
            <person name="Drula E."/>
            <person name="Kohler A."/>
            <person name="Sanchez-Garcia M."/>
            <person name="Morin E."/>
            <person name="Andreopoulos B."/>
            <person name="Barry K.W."/>
            <person name="Bonito G."/>
            <person name="Buee M."/>
            <person name="Carver A."/>
            <person name="Chen C."/>
            <person name="Cichocki N."/>
            <person name="Clum A."/>
            <person name="Culley D."/>
            <person name="Crous P.W."/>
            <person name="Fauchery L."/>
            <person name="Girlanda M."/>
            <person name="Hayes R.D."/>
            <person name="Keri Z."/>
            <person name="LaButti K."/>
            <person name="Lipzen A."/>
            <person name="Lombard V."/>
            <person name="Magnuson J."/>
            <person name="Maillard F."/>
            <person name="Murat C."/>
            <person name="Nolan M."/>
            <person name="Ohm R.A."/>
            <person name="Pangilinan J."/>
            <person name="Pereira M.F."/>
            <person name="Perotto S."/>
            <person name="Peter M."/>
            <person name="Pfister S."/>
            <person name="Riley R."/>
            <person name="Sitrit Y."/>
            <person name="Stielow J.B."/>
            <person name="Szollosi G."/>
            <person name="Zifcakova L."/>
            <person name="Stursova M."/>
            <person name="Spatafora J.W."/>
            <person name="Tedersoo L."/>
            <person name="Vaario L.M."/>
            <person name="Yamada A."/>
            <person name="Yan M."/>
            <person name="Wang P."/>
            <person name="Xu J."/>
            <person name="Bruns T."/>
            <person name="Baldrian P."/>
            <person name="Vilgalys R."/>
            <person name="Dunand C."/>
            <person name="Henrissat B."/>
            <person name="Grigoriev I.V."/>
            <person name="Hibbett D."/>
            <person name="Nagy L.G."/>
            <person name="Martin F.M."/>
        </authorList>
    </citation>
    <scope>NUCLEOTIDE SEQUENCE</scope>
    <source>
        <strain evidence="2">BED1</strain>
    </source>
</reference>